<comment type="cofactor">
    <cofactor evidence="1 6">
        <name>FAD</name>
        <dbReference type="ChEBI" id="CHEBI:57692"/>
    </cofactor>
</comment>
<dbReference type="EMBL" id="JABEXW010000488">
    <property type="protein sequence ID" value="KAF4963193.1"/>
    <property type="molecule type" value="Genomic_DNA"/>
</dbReference>
<gene>
    <name evidence="8" type="ORF">FSARC_8771</name>
</gene>
<comment type="caution">
    <text evidence="8">The sequence shown here is derived from an EMBL/GenBank/DDBJ whole genome shotgun (WGS) entry which is preliminary data.</text>
</comment>
<dbReference type="Gene3D" id="3.90.660.10">
    <property type="match status" value="2"/>
</dbReference>
<reference evidence="8" key="1">
    <citation type="journal article" date="2020" name="BMC Genomics">
        <title>Correction to: Identification and distribution of gene clusters required for synthesis of sphingolipid metabolism inhibitors in diverse species of the filamentous fungus Fusarium.</title>
        <authorList>
            <person name="Kim H.S."/>
            <person name="Lohmar J.M."/>
            <person name="Busman M."/>
            <person name="Brown D.W."/>
            <person name="Naumann T.A."/>
            <person name="Divon H.H."/>
            <person name="Lysoe E."/>
            <person name="Uhlig S."/>
            <person name="Proctor R.H."/>
        </authorList>
    </citation>
    <scope>NUCLEOTIDE SEQUENCE</scope>
    <source>
        <strain evidence="8">NRRL 20472</strain>
    </source>
</reference>
<dbReference type="Pfam" id="PF01593">
    <property type="entry name" value="Amino_oxidase"/>
    <property type="match status" value="1"/>
</dbReference>
<dbReference type="InterPro" id="IPR001613">
    <property type="entry name" value="Flavin_amine_oxidase"/>
</dbReference>
<keyword evidence="9" id="KW-1185">Reference proteome</keyword>
<comment type="catalytic activity">
    <reaction evidence="4">
        <text>a secondary aliphatic amine + O2 + H2O = a primary amine + an aldehyde + H2O2</text>
        <dbReference type="Rhea" id="RHEA:26414"/>
        <dbReference type="ChEBI" id="CHEBI:15377"/>
        <dbReference type="ChEBI" id="CHEBI:15379"/>
        <dbReference type="ChEBI" id="CHEBI:16240"/>
        <dbReference type="ChEBI" id="CHEBI:17478"/>
        <dbReference type="ChEBI" id="CHEBI:58855"/>
        <dbReference type="ChEBI" id="CHEBI:65296"/>
        <dbReference type="EC" id="1.4.3.4"/>
    </reaction>
</comment>
<feature type="domain" description="Amine oxidase" evidence="7">
    <location>
        <begin position="59"/>
        <end position="475"/>
    </location>
</feature>
<organism evidence="8 9">
    <name type="scientific">Fusarium sarcochroum</name>
    <dbReference type="NCBI Taxonomy" id="1208366"/>
    <lineage>
        <taxon>Eukaryota</taxon>
        <taxon>Fungi</taxon>
        <taxon>Dikarya</taxon>
        <taxon>Ascomycota</taxon>
        <taxon>Pezizomycotina</taxon>
        <taxon>Sordariomycetes</taxon>
        <taxon>Hypocreomycetidae</taxon>
        <taxon>Hypocreales</taxon>
        <taxon>Nectriaceae</taxon>
        <taxon>Fusarium</taxon>
        <taxon>Fusarium lateritium species complex</taxon>
    </lineage>
</organism>
<evidence type="ECO:0000256" key="4">
    <source>
        <dbReference type="ARBA" id="ARBA00048448"/>
    </source>
</evidence>
<evidence type="ECO:0000256" key="6">
    <source>
        <dbReference type="RuleBase" id="RU362067"/>
    </source>
</evidence>
<evidence type="ECO:0000256" key="5">
    <source>
        <dbReference type="PIRSR" id="PIRSR601613-1"/>
    </source>
</evidence>
<evidence type="ECO:0000256" key="2">
    <source>
        <dbReference type="ARBA" id="ARBA00005995"/>
    </source>
</evidence>
<protein>
    <recommendedName>
        <fullName evidence="6">Amine oxidase</fullName>
        <ecNumber evidence="6">1.4.3.-</ecNumber>
    </recommendedName>
</protein>
<dbReference type="InterPro" id="IPR036188">
    <property type="entry name" value="FAD/NAD-bd_sf"/>
</dbReference>
<comment type="similarity">
    <text evidence="2 6">Belongs to the flavin monoamine oxidase family.</text>
</comment>
<evidence type="ECO:0000256" key="1">
    <source>
        <dbReference type="ARBA" id="ARBA00001974"/>
    </source>
</evidence>
<dbReference type="InterPro" id="IPR050703">
    <property type="entry name" value="Flavin_MAO"/>
</dbReference>
<dbReference type="GO" id="GO:0097621">
    <property type="term" value="F:monoamine oxidase activity"/>
    <property type="evidence" value="ECO:0007669"/>
    <property type="project" value="UniProtKB-EC"/>
</dbReference>
<evidence type="ECO:0000313" key="8">
    <source>
        <dbReference type="EMBL" id="KAF4963193.1"/>
    </source>
</evidence>
<dbReference type="PRINTS" id="PR00757">
    <property type="entry name" value="AMINEOXDASEF"/>
</dbReference>
<dbReference type="SUPFAM" id="SSF51905">
    <property type="entry name" value="FAD/NAD(P)-binding domain"/>
    <property type="match status" value="1"/>
</dbReference>
<dbReference type="EC" id="1.4.3.-" evidence="6"/>
<feature type="binding site" evidence="5">
    <location>
        <position position="377"/>
    </location>
    <ligand>
        <name>substrate</name>
    </ligand>
</feature>
<dbReference type="InterPro" id="IPR002937">
    <property type="entry name" value="Amino_oxidase"/>
</dbReference>
<evidence type="ECO:0000313" key="9">
    <source>
        <dbReference type="Proteomes" id="UP000622797"/>
    </source>
</evidence>
<name>A0A8H4TS89_9HYPO</name>
<dbReference type="Gene3D" id="3.50.50.60">
    <property type="entry name" value="FAD/NAD(P)-binding domain"/>
    <property type="match status" value="1"/>
</dbReference>
<sequence>MATRDGFYLQNDTGILQCGLKCAGGINPPTNISNKRVPLYDVIVIGAGYSDMMQGTDVLRSSGFNVLLLEGRDRIGGRTYTAEVDGHLYEMGGTWVHWNQPHTYREMTRYGLTSLLTSHDKTVGVNHYTTYLDGKRQDISHEKAHSMTEKAFRLLCDVDGRLGREVMPYPHDPHFNPKVKQWEEISVAQRLDQIRPDLTDDEATILQARLSSIYGTDMDKAGLFEVLRWWALGGYTTDSLYETGDEFKIPTGQSSFARCFFGEALRTEHLSYSFNTAVKTIEDKGDQVLVNQTWEAKRLICTVPLNVLEHIRFESALSPTKTVAMRLRNINHGAKFHFEVWGTALRSWASTCFPVTRSCSAFGDGLTPRGNTHVVSFGSNKRFSTPEKDARSYIADCKKLHDMDVEKTIWHNWSTDPFSQGSWCMFPPGFNFDDLAALRNLEGNILFANSDWALGWRGFIDGAIERGGLAAKKILDDICPSNVVPKI</sequence>
<proteinExistence type="inferred from homology"/>
<evidence type="ECO:0000259" key="7">
    <source>
        <dbReference type="Pfam" id="PF01593"/>
    </source>
</evidence>
<evidence type="ECO:0000256" key="3">
    <source>
        <dbReference type="ARBA" id="ARBA00023002"/>
    </source>
</evidence>
<dbReference type="PANTHER" id="PTHR43563:SF1">
    <property type="entry name" value="AMINE OXIDASE [FLAVIN-CONTAINING] B"/>
    <property type="match status" value="1"/>
</dbReference>
<feature type="binding site" evidence="5">
    <location>
        <position position="50"/>
    </location>
    <ligand>
        <name>FAD</name>
        <dbReference type="ChEBI" id="CHEBI:57692"/>
    </ligand>
</feature>
<keyword evidence="3 6" id="KW-0560">Oxidoreductase</keyword>
<keyword evidence="6" id="KW-0285">Flavoprotein</keyword>
<dbReference type="AlphaFoldDB" id="A0A8H4TS89"/>
<dbReference type="Proteomes" id="UP000622797">
    <property type="component" value="Unassembled WGS sequence"/>
</dbReference>
<dbReference type="PANTHER" id="PTHR43563">
    <property type="entry name" value="AMINE OXIDASE"/>
    <property type="match status" value="1"/>
</dbReference>
<reference evidence="8" key="2">
    <citation type="submission" date="2020-05" db="EMBL/GenBank/DDBJ databases">
        <authorList>
            <person name="Kim H.-S."/>
            <person name="Proctor R.H."/>
            <person name="Brown D.W."/>
        </authorList>
    </citation>
    <scope>NUCLEOTIDE SEQUENCE</scope>
    <source>
        <strain evidence="8">NRRL 20472</strain>
    </source>
</reference>
<keyword evidence="6" id="KW-0274">FAD</keyword>
<accession>A0A8H4TS89</accession>
<feature type="binding site" evidence="5">
    <location>
        <position position="278"/>
    </location>
    <ligand>
        <name>FAD</name>
        <dbReference type="ChEBI" id="CHEBI:57692"/>
    </ligand>
</feature>
<dbReference type="OrthoDB" id="7777654at2759"/>